<evidence type="ECO:0000256" key="4">
    <source>
        <dbReference type="ARBA" id="ARBA00022679"/>
    </source>
</evidence>
<organism evidence="9 10">
    <name type="scientific">Candidatus Niyogibacteria bacterium CG10_big_fil_rev_8_21_14_0_10_46_36</name>
    <dbReference type="NCBI Taxonomy" id="1974726"/>
    <lineage>
        <taxon>Bacteria</taxon>
        <taxon>Candidatus Niyogiibacteriota</taxon>
    </lineage>
</organism>
<evidence type="ECO:0000256" key="2">
    <source>
        <dbReference type="ARBA" id="ARBA00012438"/>
    </source>
</evidence>
<dbReference type="PRINTS" id="PR00344">
    <property type="entry name" value="BCTRLSENSOR"/>
</dbReference>
<dbReference type="GO" id="GO:0016036">
    <property type="term" value="P:cellular response to phosphate starvation"/>
    <property type="evidence" value="ECO:0007669"/>
    <property type="project" value="TreeGrafter"/>
</dbReference>
<keyword evidence="7" id="KW-0472">Membrane</keyword>
<keyword evidence="7" id="KW-0812">Transmembrane</keyword>
<dbReference type="CDD" id="cd00075">
    <property type="entry name" value="HATPase"/>
    <property type="match status" value="1"/>
</dbReference>
<dbReference type="EMBL" id="PFCO01000003">
    <property type="protein sequence ID" value="PIR69772.1"/>
    <property type="molecule type" value="Genomic_DNA"/>
</dbReference>
<dbReference type="SMART" id="SM00387">
    <property type="entry name" value="HATPase_c"/>
    <property type="match status" value="1"/>
</dbReference>
<accession>A0A2H0TDZ9</accession>
<dbReference type="FunFam" id="3.30.565.10:FF:000006">
    <property type="entry name" value="Sensor histidine kinase WalK"/>
    <property type="match status" value="1"/>
</dbReference>
<evidence type="ECO:0000256" key="5">
    <source>
        <dbReference type="ARBA" id="ARBA00022777"/>
    </source>
</evidence>
<keyword evidence="5" id="KW-0418">Kinase</keyword>
<dbReference type="InterPro" id="IPR004358">
    <property type="entry name" value="Sig_transdc_His_kin-like_C"/>
</dbReference>
<evidence type="ECO:0000256" key="6">
    <source>
        <dbReference type="ARBA" id="ARBA00023012"/>
    </source>
</evidence>
<dbReference type="Gene3D" id="1.10.287.130">
    <property type="match status" value="1"/>
</dbReference>
<keyword evidence="7" id="KW-1133">Transmembrane helix</keyword>
<name>A0A2H0TDZ9_9BACT</name>
<evidence type="ECO:0000313" key="9">
    <source>
        <dbReference type="EMBL" id="PIR69772.1"/>
    </source>
</evidence>
<dbReference type="EC" id="2.7.13.3" evidence="2"/>
<reference evidence="10" key="1">
    <citation type="submission" date="2017-09" db="EMBL/GenBank/DDBJ databases">
        <title>Depth-based differentiation of microbial function through sediment-hosted aquifers and enrichment of novel symbionts in the deep terrestrial subsurface.</title>
        <authorList>
            <person name="Probst A.J."/>
            <person name="Ladd B."/>
            <person name="Jarett J.K."/>
            <person name="Geller-Mcgrath D.E."/>
            <person name="Sieber C.M.K."/>
            <person name="Emerson J.B."/>
            <person name="Anantharaman K."/>
            <person name="Thomas B.C."/>
            <person name="Malmstrom R."/>
            <person name="Stieglmeier M."/>
            <person name="Klingl A."/>
            <person name="Woyke T."/>
            <person name="Ryan C.M."/>
            <person name="Banfield J.F."/>
        </authorList>
    </citation>
    <scope>NUCLEOTIDE SEQUENCE [LARGE SCALE GENOMIC DNA]</scope>
</reference>
<keyword evidence="4" id="KW-0808">Transferase</keyword>
<dbReference type="SMART" id="SM00388">
    <property type="entry name" value="HisKA"/>
    <property type="match status" value="1"/>
</dbReference>
<gene>
    <name evidence="9" type="ORF">COU47_01690</name>
</gene>
<dbReference type="InterPro" id="IPR005467">
    <property type="entry name" value="His_kinase_dom"/>
</dbReference>
<dbReference type="Gene3D" id="3.30.565.10">
    <property type="entry name" value="Histidine kinase-like ATPase, C-terminal domain"/>
    <property type="match status" value="1"/>
</dbReference>
<keyword evidence="6" id="KW-0902">Two-component regulatory system</keyword>
<dbReference type="PROSITE" id="PS50109">
    <property type="entry name" value="HIS_KIN"/>
    <property type="match status" value="1"/>
</dbReference>
<sequence>MFVPLSIFITVGGGAAILVIVLGVAYMRTKRSEKAKTEFLSIAAHHIRTPLTLVKWTLAEFLEGNYGSFTDEQKHMFENLIERNEQLVRFVRSLLDVTRIEKKSTVLHKERVSMSPFLEELFRRLEPLATKRGMQFSKEVASGMPECLIDAEAVSRVLENIVENAVVYNKPQGSIEAKARTEGSGVVIRVRDTGIGISKNELLHIGAKFFRAKNAKQHAAQGTGLGVFTAREIVRMHGGNVAYESTEGKGTTVIIRLPVASGSAPVAKNGK</sequence>
<feature type="transmembrane region" description="Helical" evidence="7">
    <location>
        <begin position="6"/>
        <end position="27"/>
    </location>
</feature>
<keyword evidence="3" id="KW-0597">Phosphoprotein</keyword>
<dbReference type="InterPro" id="IPR036890">
    <property type="entry name" value="HATPase_C_sf"/>
</dbReference>
<dbReference type="InterPro" id="IPR036097">
    <property type="entry name" value="HisK_dim/P_sf"/>
</dbReference>
<evidence type="ECO:0000313" key="10">
    <source>
        <dbReference type="Proteomes" id="UP000231503"/>
    </source>
</evidence>
<proteinExistence type="predicted"/>
<dbReference type="Pfam" id="PF00512">
    <property type="entry name" value="HisKA"/>
    <property type="match status" value="1"/>
</dbReference>
<dbReference type="InterPro" id="IPR003594">
    <property type="entry name" value="HATPase_dom"/>
</dbReference>
<comment type="catalytic activity">
    <reaction evidence="1">
        <text>ATP + protein L-histidine = ADP + protein N-phospho-L-histidine.</text>
        <dbReference type="EC" id="2.7.13.3"/>
    </reaction>
</comment>
<comment type="caution">
    <text evidence="9">The sequence shown here is derived from an EMBL/GenBank/DDBJ whole genome shotgun (WGS) entry which is preliminary data.</text>
</comment>
<dbReference type="Pfam" id="PF02518">
    <property type="entry name" value="HATPase_c"/>
    <property type="match status" value="1"/>
</dbReference>
<dbReference type="InterPro" id="IPR003661">
    <property type="entry name" value="HisK_dim/P_dom"/>
</dbReference>
<dbReference type="SUPFAM" id="SSF47384">
    <property type="entry name" value="Homodimeric domain of signal transducing histidine kinase"/>
    <property type="match status" value="1"/>
</dbReference>
<dbReference type="PANTHER" id="PTHR45453">
    <property type="entry name" value="PHOSPHATE REGULON SENSOR PROTEIN PHOR"/>
    <property type="match status" value="1"/>
</dbReference>
<dbReference type="PANTHER" id="PTHR45453:SF1">
    <property type="entry name" value="PHOSPHATE REGULON SENSOR PROTEIN PHOR"/>
    <property type="match status" value="1"/>
</dbReference>
<dbReference type="GO" id="GO:0000155">
    <property type="term" value="F:phosphorelay sensor kinase activity"/>
    <property type="evidence" value="ECO:0007669"/>
    <property type="project" value="InterPro"/>
</dbReference>
<dbReference type="InterPro" id="IPR050351">
    <property type="entry name" value="BphY/WalK/GraS-like"/>
</dbReference>
<protein>
    <recommendedName>
        <fullName evidence="2">histidine kinase</fullName>
        <ecNumber evidence="2">2.7.13.3</ecNumber>
    </recommendedName>
</protein>
<dbReference type="SUPFAM" id="SSF55874">
    <property type="entry name" value="ATPase domain of HSP90 chaperone/DNA topoisomerase II/histidine kinase"/>
    <property type="match status" value="1"/>
</dbReference>
<feature type="domain" description="Histidine kinase" evidence="8">
    <location>
        <begin position="42"/>
        <end position="261"/>
    </location>
</feature>
<evidence type="ECO:0000259" key="8">
    <source>
        <dbReference type="PROSITE" id="PS50109"/>
    </source>
</evidence>
<dbReference type="GO" id="GO:0004721">
    <property type="term" value="F:phosphoprotein phosphatase activity"/>
    <property type="evidence" value="ECO:0007669"/>
    <property type="project" value="TreeGrafter"/>
</dbReference>
<dbReference type="GO" id="GO:0005886">
    <property type="term" value="C:plasma membrane"/>
    <property type="evidence" value="ECO:0007669"/>
    <property type="project" value="TreeGrafter"/>
</dbReference>
<evidence type="ECO:0000256" key="3">
    <source>
        <dbReference type="ARBA" id="ARBA00022553"/>
    </source>
</evidence>
<dbReference type="CDD" id="cd00082">
    <property type="entry name" value="HisKA"/>
    <property type="match status" value="1"/>
</dbReference>
<dbReference type="AlphaFoldDB" id="A0A2H0TDZ9"/>
<dbReference type="Proteomes" id="UP000231503">
    <property type="component" value="Unassembled WGS sequence"/>
</dbReference>
<evidence type="ECO:0000256" key="1">
    <source>
        <dbReference type="ARBA" id="ARBA00000085"/>
    </source>
</evidence>
<evidence type="ECO:0000256" key="7">
    <source>
        <dbReference type="SAM" id="Phobius"/>
    </source>
</evidence>